<feature type="compositionally biased region" description="Acidic residues" evidence="9">
    <location>
        <begin position="530"/>
        <end position="547"/>
    </location>
</feature>
<dbReference type="PROSITE" id="PS50005">
    <property type="entry name" value="TPR"/>
    <property type="match status" value="1"/>
</dbReference>
<dbReference type="InterPro" id="IPR001179">
    <property type="entry name" value="PPIase_FKBP_dom"/>
</dbReference>
<keyword evidence="3" id="KW-0677">Repeat</keyword>
<evidence type="ECO:0000256" key="7">
    <source>
        <dbReference type="PROSITE-ProRule" id="PRU00277"/>
    </source>
</evidence>
<comment type="catalytic activity">
    <reaction evidence="1 7">
        <text>[protein]-peptidylproline (omega=180) = [protein]-peptidylproline (omega=0)</text>
        <dbReference type="Rhea" id="RHEA:16237"/>
        <dbReference type="Rhea" id="RHEA-COMP:10747"/>
        <dbReference type="Rhea" id="RHEA-COMP:10748"/>
        <dbReference type="ChEBI" id="CHEBI:83833"/>
        <dbReference type="ChEBI" id="CHEBI:83834"/>
        <dbReference type="EC" id="5.2.1.8"/>
    </reaction>
</comment>
<proteinExistence type="predicted"/>
<gene>
    <name evidence="11" type="ORF">CTAYLR_002260</name>
</gene>
<dbReference type="PANTHER" id="PTHR46512">
    <property type="entry name" value="PEPTIDYLPROLYL ISOMERASE"/>
    <property type="match status" value="1"/>
</dbReference>
<evidence type="ECO:0000256" key="4">
    <source>
        <dbReference type="ARBA" id="ARBA00022803"/>
    </source>
</evidence>
<protein>
    <recommendedName>
        <fullName evidence="2 7">peptidylprolyl isomerase</fullName>
        <ecNumber evidence="2 7">5.2.1.8</ecNumber>
    </recommendedName>
</protein>
<keyword evidence="6 7" id="KW-0413">Isomerase</keyword>
<accession>A0AAD7UPK7</accession>
<name>A0AAD7UPK7_9STRA</name>
<feature type="region of interest" description="Disordered" evidence="9">
    <location>
        <begin position="509"/>
        <end position="579"/>
    </location>
</feature>
<dbReference type="Gene3D" id="3.10.50.40">
    <property type="match status" value="2"/>
</dbReference>
<sequence>MKRIVRAAPSSSATVGPKAGDKVTVHYVGTLTSNGEEFDSSRSRGQPFEFKVGMGVITGWSEAVPTMRVGEIAKFTIASSKAYGAEGSPPKIPPDASLDFEIELLSFTDRDNVNKQGDKRVLKKVIADTDKWRKPNDTCDVEFEVRVGDGLWQRGSWLSDDRLAPCVCESLTVPASLRLGIESMPEGQVASFQLPDDDDEDYEVKLLSWTENEQCVPSTRGGVVKRVERPFKEDADADWKTPSDTTEVRVRGQIFSSDGAVVADYGAISASHEAAATDDSGTVWEIDEHEGYAGDIPVCDGAEAAIKRMKVGEVAEVRIKAEFGFSRPRHGDLAAVGSDLRARLELCALKDATPSWELKDDAKVAAVDGARGRGNKHFSRGDYARAIRRYDQAVNFGASDYDITDDECKKRLKTACDAARLNRAACYLKVKDYVNAKKDAATVVEADPDNAKALFRRAKAWLGLDEWAKARADLKKVLDLDPNSNDAKRALADISKREKAYKQHQKNLYAGRKLFKTADPRSVAKPPPPPDDDDDDDDDDHDQDPDESTPPAEAVPPPGYVPEGPAVPEADVTPAAGAE</sequence>
<evidence type="ECO:0000256" key="6">
    <source>
        <dbReference type="ARBA" id="ARBA00023235"/>
    </source>
</evidence>
<dbReference type="InterPro" id="IPR050754">
    <property type="entry name" value="FKBP4/5/8-like"/>
</dbReference>
<dbReference type="PANTHER" id="PTHR46512:SF9">
    <property type="entry name" value="PEPTIDYLPROLYL ISOMERASE"/>
    <property type="match status" value="1"/>
</dbReference>
<dbReference type="EC" id="5.2.1.8" evidence="2 7"/>
<evidence type="ECO:0000256" key="3">
    <source>
        <dbReference type="ARBA" id="ARBA00022737"/>
    </source>
</evidence>
<dbReference type="Gene3D" id="1.25.40.10">
    <property type="entry name" value="Tetratricopeptide repeat domain"/>
    <property type="match status" value="1"/>
</dbReference>
<reference evidence="11" key="1">
    <citation type="submission" date="2023-01" db="EMBL/GenBank/DDBJ databases">
        <title>Metagenome sequencing of chrysophaentin producing Chrysophaeum taylorii.</title>
        <authorList>
            <person name="Davison J."/>
            <person name="Bewley C."/>
        </authorList>
    </citation>
    <scope>NUCLEOTIDE SEQUENCE</scope>
    <source>
        <strain evidence="11">NIES-1699</strain>
    </source>
</reference>
<dbReference type="Pfam" id="PF00254">
    <property type="entry name" value="FKBP_C"/>
    <property type="match status" value="1"/>
</dbReference>
<dbReference type="SUPFAM" id="SSF54534">
    <property type="entry name" value="FKBP-like"/>
    <property type="match status" value="2"/>
</dbReference>
<dbReference type="InterPro" id="IPR046357">
    <property type="entry name" value="PPIase_dom_sf"/>
</dbReference>
<feature type="repeat" description="TPR" evidence="8">
    <location>
        <begin position="451"/>
        <end position="484"/>
    </location>
</feature>
<evidence type="ECO:0000256" key="8">
    <source>
        <dbReference type="PROSITE-ProRule" id="PRU00339"/>
    </source>
</evidence>
<evidence type="ECO:0000313" key="11">
    <source>
        <dbReference type="EMBL" id="KAJ8613407.1"/>
    </source>
</evidence>
<keyword evidence="5 7" id="KW-0697">Rotamase</keyword>
<dbReference type="SUPFAM" id="SSF48452">
    <property type="entry name" value="TPR-like"/>
    <property type="match status" value="1"/>
</dbReference>
<evidence type="ECO:0000259" key="10">
    <source>
        <dbReference type="PROSITE" id="PS50059"/>
    </source>
</evidence>
<dbReference type="AlphaFoldDB" id="A0AAD7UPK7"/>
<dbReference type="InterPro" id="IPR011990">
    <property type="entry name" value="TPR-like_helical_dom_sf"/>
</dbReference>
<dbReference type="PROSITE" id="PS50059">
    <property type="entry name" value="FKBP_PPIASE"/>
    <property type="match status" value="1"/>
</dbReference>
<keyword evidence="4 8" id="KW-0802">TPR repeat</keyword>
<dbReference type="FunFam" id="3.10.50.40:FF:000006">
    <property type="entry name" value="Peptidyl-prolyl cis-trans isomerase"/>
    <property type="match status" value="1"/>
</dbReference>
<feature type="domain" description="PPIase FKBP-type" evidence="10">
    <location>
        <begin position="20"/>
        <end position="108"/>
    </location>
</feature>
<evidence type="ECO:0000256" key="2">
    <source>
        <dbReference type="ARBA" id="ARBA00013194"/>
    </source>
</evidence>
<comment type="caution">
    <text evidence="11">The sequence shown here is derived from an EMBL/GenBank/DDBJ whole genome shotgun (WGS) entry which is preliminary data.</text>
</comment>
<dbReference type="InterPro" id="IPR019734">
    <property type="entry name" value="TPR_rpt"/>
</dbReference>
<evidence type="ECO:0000256" key="1">
    <source>
        <dbReference type="ARBA" id="ARBA00000971"/>
    </source>
</evidence>
<dbReference type="SMART" id="SM00028">
    <property type="entry name" value="TPR"/>
    <property type="match status" value="3"/>
</dbReference>
<keyword evidence="12" id="KW-1185">Reference proteome</keyword>
<dbReference type="Proteomes" id="UP001230188">
    <property type="component" value="Unassembled WGS sequence"/>
</dbReference>
<dbReference type="Pfam" id="PF14559">
    <property type="entry name" value="TPR_19"/>
    <property type="match status" value="1"/>
</dbReference>
<dbReference type="GO" id="GO:0003755">
    <property type="term" value="F:peptidyl-prolyl cis-trans isomerase activity"/>
    <property type="evidence" value="ECO:0007669"/>
    <property type="project" value="UniProtKB-KW"/>
</dbReference>
<organism evidence="11 12">
    <name type="scientific">Chrysophaeum taylorii</name>
    <dbReference type="NCBI Taxonomy" id="2483200"/>
    <lineage>
        <taxon>Eukaryota</taxon>
        <taxon>Sar</taxon>
        <taxon>Stramenopiles</taxon>
        <taxon>Ochrophyta</taxon>
        <taxon>Pelagophyceae</taxon>
        <taxon>Pelagomonadales</taxon>
        <taxon>Pelagomonadaceae</taxon>
        <taxon>Chrysophaeum</taxon>
    </lineage>
</organism>
<evidence type="ECO:0000256" key="5">
    <source>
        <dbReference type="ARBA" id="ARBA00023110"/>
    </source>
</evidence>
<evidence type="ECO:0000256" key="9">
    <source>
        <dbReference type="SAM" id="MobiDB-lite"/>
    </source>
</evidence>
<dbReference type="EMBL" id="JAQMWT010000029">
    <property type="protein sequence ID" value="KAJ8613407.1"/>
    <property type="molecule type" value="Genomic_DNA"/>
</dbReference>
<evidence type="ECO:0000313" key="12">
    <source>
        <dbReference type="Proteomes" id="UP001230188"/>
    </source>
</evidence>